<dbReference type="PANTHER" id="PTHR38043">
    <property type="entry name" value="PROTEIN HEMX"/>
    <property type="match status" value="1"/>
</dbReference>
<evidence type="ECO:0000313" key="4">
    <source>
        <dbReference type="EMBL" id="MBG2880668.1"/>
    </source>
</evidence>
<dbReference type="PANTHER" id="PTHR38043:SF1">
    <property type="entry name" value="PROTEIN HEMX"/>
    <property type="match status" value="1"/>
</dbReference>
<comment type="caution">
    <text evidence="4">The sequence shown here is derived from an EMBL/GenBank/DDBJ whole genome shotgun (WGS) entry which is preliminary data.</text>
</comment>
<evidence type="ECO:0000313" key="5">
    <source>
        <dbReference type="Proteomes" id="UP000614721"/>
    </source>
</evidence>
<keyword evidence="4" id="KW-0808">Transferase</keyword>
<evidence type="ECO:0000256" key="3">
    <source>
        <dbReference type="SAM" id="Phobius"/>
    </source>
</evidence>
<keyword evidence="3" id="KW-0812">Transmembrane</keyword>
<gene>
    <name evidence="4" type="primary">hemX</name>
    <name evidence="4" type="ORF">I4902_15530</name>
</gene>
<dbReference type="GO" id="GO:0004851">
    <property type="term" value="F:uroporphyrin-III C-methyltransferase activity"/>
    <property type="evidence" value="ECO:0007669"/>
    <property type="project" value="UniProtKB-EC"/>
</dbReference>
<keyword evidence="1" id="KW-0175">Coiled coil</keyword>
<feature type="transmembrane region" description="Helical" evidence="3">
    <location>
        <begin position="39"/>
        <end position="59"/>
    </location>
</feature>
<accession>A0ABS0IXG9</accession>
<feature type="coiled-coil region" evidence="1">
    <location>
        <begin position="64"/>
        <end position="126"/>
    </location>
</feature>
<keyword evidence="5" id="KW-1185">Reference proteome</keyword>
<dbReference type="EC" id="2.1.1.107" evidence="4"/>
<sequence>MTEQKNTNDNDLPKDAAKADENVRYQEVKPVNNKKRSGLIGSAVAILVILAIGGSLYYYTNQQASKLSVENQSLKSELAQLQQLQNTYQQRFDNIDSMFNSQKQTIDKLQSERQTTERQIQDLQTRFAAISSADVKSWLLAQADFMVKMAGRKLWNDQDVVTAVSLLKGADSSLAEMNDPSLLEIRRAINEDISNLAALTKIDNDGIILQLSQLANQIDNLRLAGFERNGSPMDKNDETISGSLSDWKQNLSKSWKSFMDDFITIRRRDTAAVPLLAPNQDVYLRENIRSRLLIASQAVPRHQTEIYQQSLEAVSTWVRAYFDTSDPSTTAFLDTVSELEKQPITLAMPSELKSPTLLEKRVEKQIRNLLAKNEYAEPQVAEAQAVEAQDAQAVEAKHNASESVQDAAADSTTVDAPVTRQGE</sequence>
<evidence type="ECO:0000256" key="1">
    <source>
        <dbReference type="SAM" id="Coils"/>
    </source>
</evidence>
<feature type="region of interest" description="Disordered" evidence="2">
    <location>
        <begin position="391"/>
        <end position="423"/>
    </location>
</feature>
<reference evidence="4 5" key="1">
    <citation type="submission" date="2020-11" db="EMBL/GenBank/DDBJ databases">
        <title>Enhanced detection system for hospital associated transmission using whole genome sequencing surveillance.</title>
        <authorList>
            <person name="Harrison L.H."/>
            <person name="Van Tyne D."/>
            <person name="Marsh J.W."/>
            <person name="Griffith M.P."/>
            <person name="Snyder D.J."/>
            <person name="Cooper V.S."/>
            <person name="Mustapha M."/>
        </authorList>
    </citation>
    <scope>NUCLEOTIDE SEQUENCE [LARGE SCALE GENOMIC DNA]</scope>
    <source>
        <strain evidence="4 5">PR00075</strain>
    </source>
</reference>
<dbReference type="EMBL" id="JADSJP010000032">
    <property type="protein sequence ID" value="MBG2880668.1"/>
    <property type="molecule type" value="Genomic_DNA"/>
</dbReference>
<dbReference type="InterPro" id="IPR007470">
    <property type="entry name" value="HemX"/>
</dbReference>
<dbReference type="GO" id="GO:0032259">
    <property type="term" value="P:methylation"/>
    <property type="evidence" value="ECO:0007669"/>
    <property type="project" value="UniProtKB-KW"/>
</dbReference>
<protein>
    <submittedName>
        <fullName evidence="4">Uroporphyrinogen-III C-methyltransferase</fullName>
        <ecNumber evidence="4">2.1.1.107</ecNumber>
    </submittedName>
</protein>
<evidence type="ECO:0000256" key="2">
    <source>
        <dbReference type="SAM" id="MobiDB-lite"/>
    </source>
</evidence>
<dbReference type="RefSeq" id="WP_196568523.1">
    <property type="nucleotide sequence ID" value="NZ_JADRYY010000032.1"/>
</dbReference>
<keyword evidence="3" id="KW-1133">Transmembrane helix</keyword>
<name>A0ABS0IXG9_9GAMM</name>
<dbReference type="Pfam" id="PF04375">
    <property type="entry name" value="HemX"/>
    <property type="match status" value="1"/>
</dbReference>
<organism evidence="4 5">
    <name type="scientific">Proteus alimentorum</name>
    <dbReference type="NCBI Taxonomy" id="1973495"/>
    <lineage>
        <taxon>Bacteria</taxon>
        <taxon>Pseudomonadati</taxon>
        <taxon>Pseudomonadota</taxon>
        <taxon>Gammaproteobacteria</taxon>
        <taxon>Enterobacterales</taxon>
        <taxon>Morganellaceae</taxon>
        <taxon>Proteus</taxon>
    </lineage>
</organism>
<keyword evidence="4" id="KW-0489">Methyltransferase</keyword>
<keyword evidence="3" id="KW-0472">Membrane</keyword>
<proteinExistence type="predicted"/>
<feature type="region of interest" description="Disordered" evidence="2">
    <location>
        <begin position="1"/>
        <end position="21"/>
    </location>
</feature>
<dbReference type="NCBIfam" id="NF008173">
    <property type="entry name" value="PRK10920.1"/>
    <property type="match status" value="1"/>
</dbReference>
<dbReference type="Proteomes" id="UP000614721">
    <property type="component" value="Unassembled WGS sequence"/>
</dbReference>